<evidence type="ECO:0000313" key="5">
    <source>
        <dbReference type="EMBL" id="MCL6270914.1"/>
    </source>
</evidence>
<reference evidence="5 6" key="1">
    <citation type="submission" date="2022-05" db="EMBL/GenBank/DDBJ databases">
        <authorList>
            <person name="Park J.-S."/>
        </authorList>
    </citation>
    <scope>NUCLEOTIDE SEQUENCE [LARGE SCALE GENOMIC DNA]</scope>
    <source>
        <strain evidence="5 6">2012CJ34-2</strain>
    </source>
</reference>
<dbReference type="Pfam" id="PF12796">
    <property type="entry name" value="Ank_2"/>
    <property type="match status" value="2"/>
</dbReference>
<organism evidence="5 6">
    <name type="scientific">Parendozoicomonas callyspongiae</name>
    <dbReference type="NCBI Taxonomy" id="2942213"/>
    <lineage>
        <taxon>Bacteria</taxon>
        <taxon>Pseudomonadati</taxon>
        <taxon>Pseudomonadota</taxon>
        <taxon>Gammaproteobacteria</taxon>
        <taxon>Oceanospirillales</taxon>
        <taxon>Endozoicomonadaceae</taxon>
        <taxon>Parendozoicomonas</taxon>
    </lineage>
</organism>
<evidence type="ECO:0000256" key="3">
    <source>
        <dbReference type="PROSITE-ProRule" id="PRU00023"/>
    </source>
</evidence>
<feature type="chain" id="PRO_5047410637" evidence="4">
    <location>
        <begin position="26"/>
        <end position="392"/>
    </location>
</feature>
<accession>A0ABT0PHS9</accession>
<dbReference type="PROSITE" id="PS50088">
    <property type="entry name" value="ANK_REPEAT"/>
    <property type="match status" value="1"/>
</dbReference>
<keyword evidence="6" id="KW-1185">Reference proteome</keyword>
<dbReference type="InterPro" id="IPR036770">
    <property type="entry name" value="Ankyrin_rpt-contain_sf"/>
</dbReference>
<sequence length="392" mass="43910">MRVHPSCFFYPLFFLSILATWSARASGWKGEPQLEMTYEEHEFLAACREGNVPAVEYYLGQDGFDPNANFKSGASGNMMFGLFLAAENGHDKVVRIFAQTEGIDLNQTKDGVTPLFMACQEGHDKVVKILAQTDGIHLNQAWNGVTPLFMASQQGHDKVVKILAQTEGIDLNQTWNGATSLYQASKNGHDKVVKILAQTDGIDLNQTKDGATPLFIASQEGHDKVVQILAQTEGIDLNQAWNGVTPLYRTSYDGHVKVVEILAQTAGIDLNQTCDGVTALFIASEEGHEQVVKILLEAGADPAIEWRYSFVFSKKPRTQARIMRPLFRRMNPEKYDIQTRIINDLKTAENNWGRKHILPLNYHNQTHYDSVSERIPLLNEMQRLYISAPSKL</sequence>
<dbReference type="Pfam" id="PF00023">
    <property type="entry name" value="Ank"/>
    <property type="match status" value="1"/>
</dbReference>
<dbReference type="Proteomes" id="UP001203338">
    <property type="component" value="Unassembled WGS sequence"/>
</dbReference>
<dbReference type="EMBL" id="JAMFLX010000018">
    <property type="protein sequence ID" value="MCL6270914.1"/>
    <property type="molecule type" value="Genomic_DNA"/>
</dbReference>
<dbReference type="RefSeq" id="WP_249700222.1">
    <property type="nucleotide sequence ID" value="NZ_JAMFLX010000018.1"/>
</dbReference>
<feature type="repeat" description="ANK" evidence="3">
    <location>
        <begin position="275"/>
        <end position="301"/>
    </location>
</feature>
<dbReference type="InterPro" id="IPR002110">
    <property type="entry name" value="Ankyrin_rpt"/>
</dbReference>
<proteinExistence type="predicted"/>
<dbReference type="SMART" id="SM00248">
    <property type="entry name" value="ANK"/>
    <property type="match status" value="8"/>
</dbReference>
<evidence type="ECO:0000256" key="2">
    <source>
        <dbReference type="ARBA" id="ARBA00023043"/>
    </source>
</evidence>
<dbReference type="PRINTS" id="PR01415">
    <property type="entry name" value="ANKYRIN"/>
</dbReference>
<dbReference type="PROSITE" id="PS50297">
    <property type="entry name" value="ANK_REP_REGION"/>
    <property type="match status" value="1"/>
</dbReference>
<name>A0ABT0PHS9_9GAMM</name>
<keyword evidence="4" id="KW-0732">Signal</keyword>
<comment type="caution">
    <text evidence="5">The sequence shown here is derived from an EMBL/GenBank/DDBJ whole genome shotgun (WGS) entry which is preliminary data.</text>
</comment>
<evidence type="ECO:0000313" key="6">
    <source>
        <dbReference type="Proteomes" id="UP001203338"/>
    </source>
</evidence>
<dbReference type="PANTHER" id="PTHR24198">
    <property type="entry name" value="ANKYRIN REPEAT AND PROTEIN KINASE DOMAIN-CONTAINING PROTEIN"/>
    <property type="match status" value="1"/>
</dbReference>
<evidence type="ECO:0000256" key="1">
    <source>
        <dbReference type="ARBA" id="ARBA00022737"/>
    </source>
</evidence>
<keyword evidence="2 3" id="KW-0040">ANK repeat</keyword>
<protein>
    <submittedName>
        <fullName evidence="5">Ankyrin repeat domain-containing protein</fullName>
    </submittedName>
</protein>
<keyword evidence="1" id="KW-0677">Repeat</keyword>
<dbReference type="PANTHER" id="PTHR24198:SF165">
    <property type="entry name" value="ANKYRIN REPEAT-CONTAINING PROTEIN-RELATED"/>
    <property type="match status" value="1"/>
</dbReference>
<evidence type="ECO:0000256" key="4">
    <source>
        <dbReference type="SAM" id="SignalP"/>
    </source>
</evidence>
<feature type="signal peptide" evidence="4">
    <location>
        <begin position="1"/>
        <end position="25"/>
    </location>
</feature>
<gene>
    <name evidence="5" type="ORF">M3P05_13370</name>
</gene>
<dbReference type="SUPFAM" id="SSF48403">
    <property type="entry name" value="Ankyrin repeat"/>
    <property type="match status" value="1"/>
</dbReference>
<dbReference type="Gene3D" id="1.25.40.20">
    <property type="entry name" value="Ankyrin repeat-containing domain"/>
    <property type="match status" value="3"/>
</dbReference>